<keyword evidence="3" id="KW-1185">Reference proteome</keyword>
<evidence type="ECO:0000256" key="1">
    <source>
        <dbReference type="SAM" id="MobiDB-lite"/>
    </source>
</evidence>
<organism evidence="2 3">
    <name type="scientific">Liparis tanakae</name>
    <name type="common">Tanaka's snailfish</name>
    <dbReference type="NCBI Taxonomy" id="230148"/>
    <lineage>
        <taxon>Eukaryota</taxon>
        <taxon>Metazoa</taxon>
        <taxon>Chordata</taxon>
        <taxon>Craniata</taxon>
        <taxon>Vertebrata</taxon>
        <taxon>Euteleostomi</taxon>
        <taxon>Actinopterygii</taxon>
        <taxon>Neopterygii</taxon>
        <taxon>Teleostei</taxon>
        <taxon>Neoteleostei</taxon>
        <taxon>Acanthomorphata</taxon>
        <taxon>Eupercaria</taxon>
        <taxon>Perciformes</taxon>
        <taxon>Cottioidei</taxon>
        <taxon>Cottales</taxon>
        <taxon>Liparidae</taxon>
        <taxon>Liparis</taxon>
    </lineage>
</organism>
<gene>
    <name evidence="2" type="ORF">EYF80_067204</name>
</gene>
<name>A0A4Z2E1N6_9TELE</name>
<evidence type="ECO:0000313" key="2">
    <source>
        <dbReference type="EMBL" id="TNN22681.1"/>
    </source>
</evidence>
<comment type="caution">
    <text evidence="2">The sequence shown here is derived from an EMBL/GenBank/DDBJ whole genome shotgun (WGS) entry which is preliminary data.</text>
</comment>
<protein>
    <submittedName>
        <fullName evidence="2">Uncharacterized protein</fullName>
    </submittedName>
</protein>
<sequence>MTRIRSHVAKVSATTVSESAGCRLQVGHDTPTSPRETSCSCEREK</sequence>
<reference evidence="2 3" key="1">
    <citation type="submission" date="2019-03" db="EMBL/GenBank/DDBJ databases">
        <title>First draft genome of Liparis tanakae, snailfish: a comprehensive survey of snailfish specific genes.</title>
        <authorList>
            <person name="Kim W."/>
            <person name="Song I."/>
            <person name="Jeong J.-H."/>
            <person name="Kim D."/>
            <person name="Kim S."/>
            <person name="Ryu S."/>
            <person name="Song J.Y."/>
            <person name="Lee S.K."/>
        </authorList>
    </citation>
    <scope>NUCLEOTIDE SEQUENCE [LARGE SCALE GENOMIC DNA]</scope>
    <source>
        <tissue evidence="2">Muscle</tissue>
    </source>
</reference>
<evidence type="ECO:0000313" key="3">
    <source>
        <dbReference type="Proteomes" id="UP000314294"/>
    </source>
</evidence>
<proteinExistence type="predicted"/>
<accession>A0A4Z2E1N6</accession>
<dbReference type="AlphaFoldDB" id="A0A4Z2E1N6"/>
<feature type="region of interest" description="Disordered" evidence="1">
    <location>
        <begin position="23"/>
        <end position="45"/>
    </location>
</feature>
<dbReference type="EMBL" id="SRLO01021432">
    <property type="protein sequence ID" value="TNN22681.1"/>
    <property type="molecule type" value="Genomic_DNA"/>
</dbReference>
<feature type="compositionally biased region" description="Polar residues" evidence="1">
    <location>
        <begin position="30"/>
        <end position="45"/>
    </location>
</feature>
<dbReference type="Proteomes" id="UP000314294">
    <property type="component" value="Unassembled WGS sequence"/>
</dbReference>